<reference evidence="2 3" key="1">
    <citation type="submission" date="2013-02" db="EMBL/GenBank/DDBJ databases">
        <title>The Genome Sequence of Acinetobacter baumannii NIPH 80.</title>
        <authorList>
            <consortium name="The Broad Institute Genome Sequencing Platform"/>
            <consortium name="The Broad Institute Genome Sequencing Center for Infectious Disease"/>
            <person name="Cerqueira G."/>
            <person name="Feldgarden M."/>
            <person name="Courvalin P."/>
            <person name="Perichon B."/>
            <person name="Grillot-Courvalin C."/>
            <person name="Clermont D."/>
            <person name="Rocha E."/>
            <person name="Yoon E.-J."/>
            <person name="Nemec A."/>
            <person name="Walker B."/>
            <person name="Young S.K."/>
            <person name="Zeng Q."/>
            <person name="Gargeya S."/>
            <person name="Fitzgerald M."/>
            <person name="Haas B."/>
            <person name="Abouelleil A."/>
            <person name="Alvarado L."/>
            <person name="Arachchi H.M."/>
            <person name="Berlin A.M."/>
            <person name="Chapman S.B."/>
            <person name="Dewar J."/>
            <person name="Goldberg J."/>
            <person name="Griggs A."/>
            <person name="Gujja S."/>
            <person name="Hansen M."/>
            <person name="Howarth C."/>
            <person name="Imamovic A."/>
            <person name="Larimer J."/>
            <person name="McCowan C."/>
            <person name="Murphy C."/>
            <person name="Neiman D."/>
            <person name="Pearson M."/>
            <person name="Priest M."/>
            <person name="Roberts A."/>
            <person name="Saif S."/>
            <person name="Shea T."/>
            <person name="Sisk P."/>
            <person name="Sykes S."/>
            <person name="Wortman J."/>
            <person name="Nusbaum C."/>
            <person name="Birren B."/>
        </authorList>
    </citation>
    <scope>NUCLEOTIDE SEQUENCE [LARGE SCALE GENOMIC DNA]</scope>
    <source>
        <strain evidence="2 3">NIPH 80</strain>
    </source>
</reference>
<organism evidence="2 3">
    <name type="scientific">Acinetobacter baumannii NIPH 80</name>
    <dbReference type="NCBI Taxonomy" id="1217629"/>
    <lineage>
        <taxon>Bacteria</taxon>
        <taxon>Pseudomonadati</taxon>
        <taxon>Pseudomonadota</taxon>
        <taxon>Gammaproteobacteria</taxon>
        <taxon>Moraxellales</taxon>
        <taxon>Moraxellaceae</taxon>
        <taxon>Acinetobacter</taxon>
        <taxon>Acinetobacter calcoaceticus/baumannii complex</taxon>
    </lineage>
</organism>
<dbReference type="EMBL" id="APRE01000024">
    <property type="protein sequence ID" value="ENW74586.1"/>
    <property type="molecule type" value="Genomic_DNA"/>
</dbReference>
<evidence type="ECO:0000313" key="2">
    <source>
        <dbReference type="EMBL" id="ENW74586.1"/>
    </source>
</evidence>
<dbReference type="Proteomes" id="UP000013021">
    <property type="component" value="Unassembled WGS sequence"/>
</dbReference>
<gene>
    <name evidence="2" type="ORF">F913_01045</name>
</gene>
<dbReference type="CDD" id="cd20481">
    <property type="entry name" value="phage_tailspike_middle"/>
    <property type="match status" value="1"/>
</dbReference>
<dbReference type="PATRIC" id="fig|1217629.3.peg.1003"/>
<name>N9L859_ACIBA</name>
<dbReference type="RefSeq" id="WP_005137965.1">
    <property type="nucleotide sequence ID" value="NZ_KB849947.1"/>
</dbReference>
<evidence type="ECO:0000259" key="1">
    <source>
        <dbReference type="Pfam" id="PF12571"/>
    </source>
</evidence>
<dbReference type="AlphaFoldDB" id="N9L859"/>
<comment type="caution">
    <text evidence="2">The sequence shown here is derived from an EMBL/GenBank/DDBJ whole genome shotgun (WGS) entry which is preliminary data.</text>
</comment>
<dbReference type="Pfam" id="PF12571">
    <property type="entry name" value="Phage_tail_fib"/>
    <property type="match status" value="1"/>
</dbReference>
<proteinExistence type="predicted"/>
<protein>
    <recommendedName>
        <fullName evidence="1">Phage tail fibre protein N-terminal domain-containing protein</fullName>
    </recommendedName>
</protein>
<dbReference type="PANTHER" id="PTHR35191">
    <property type="entry name" value="PROPHAGE SIDE TAIL FIBER PROTEIN HOMOLOG STFQ-RELATED"/>
    <property type="match status" value="1"/>
</dbReference>
<dbReference type="InterPro" id="IPR051934">
    <property type="entry name" value="Phage_Tail_Fiber_Structural"/>
</dbReference>
<accession>N9L859</accession>
<sequence>MSYYTKITTAGLAAITAAMNNSSKVPITYMAFGDGNGYIPEPNESASSLVNEVYRVGINKVEVHNKNPNWLVCEAIIPSAVGGFNIREVALYDNTGYIMLAVASYPPTYKPTVEEGAAKIQTIRIVLQVDNTGNFELVIDPDIVLATVEYLDTSIKSKIDTVLNINQLKIFKPKFDGQIVQTSCHTVLGFGAGKYKYSQLSNLKDNGGTVIASEVSAGVWSLLDNNVSIQHFGGIGDYILEDGTVNPKPTNNILACQRYIDAFDGNLNYGFGNYYISGVLGFPTVKNTDDKVMTITSDKANVYVEGGEALYTSARSLTNPTSIENLYTAKIFATNTNYIGVGSDSIIFNGDRLYNVIVKGNGFKSIKKVVHSYRKKISSLYPNGYLQSFWMLDNHFAQCHRIIDAKHGFNIKFNDNLCENNYGGLYIDGPGDPALTQFRCTDNLFEGGGLFLKLGAILGGSIHNNYLEGNTLEDASTLKCHMDLRKISGGGSHSGLSINGNTFGATTAQQTDTEWVDIRLEPFYSTAGLVAPPTMENNWSNSYQIVTHGAIQTAVGNGGSAGVHKNAQMGIPTSPATAGVSFERSAKEYLATSHLTNNEFTISEISVSDIKRFIPFGVSRRSHTAELIILAQNMSSGAVCLGASTFKILLVIQAPLGGGNIDDVYIGGSLISFAEIPDNSLFDDRYNSTFKKHFTNPSVRLVKNGDIYQIKASGYSAISVPNYGSADRILSSTTLISYASASGRHHRGFLKIL</sequence>
<dbReference type="HOGENOM" id="CLU_369459_0_0_6"/>
<feature type="domain" description="Phage tail fibre protein N-terminal" evidence="1">
    <location>
        <begin position="2"/>
        <end position="147"/>
    </location>
</feature>
<dbReference type="InterPro" id="IPR022225">
    <property type="entry name" value="Phage_tail_fibre_N"/>
</dbReference>
<evidence type="ECO:0000313" key="3">
    <source>
        <dbReference type="Proteomes" id="UP000013021"/>
    </source>
</evidence>
<dbReference type="PANTHER" id="PTHR35191:SF1">
    <property type="entry name" value="PROPHAGE SIDE TAIL FIBER PROTEIN HOMOLOG STFQ-RELATED"/>
    <property type="match status" value="1"/>
</dbReference>